<proteinExistence type="predicted"/>
<organism evidence="1 2">
    <name type="scientific">Eumeta variegata</name>
    <name type="common">Bagworm moth</name>
    <name type="synonym">Eumeta japonica</name>
    <dbReference type="NCBI Taxonomy" id="151549"/>
    <lineage>
        <taxon>Eukaryota</taxon>
        <taxon>Metazoa</taxon>
        <taxon>Ecdysozoa</taxon>
        <taxon>Arthropoda</taxon>
        <taxon>Hexapoda</taxon>
        <taxon>Insecta</taxon>
        <taxon>Pterygota</taxon>
        <taxon>Neoptera</taxon>
        <taxon>Endopterygota</taxon>
        <taxon>Lepidoptera</taxon>
        <taxon>Glossata</taxon>
        <taxon>Ditrysia</taxon>
        <taxon>Tineoidea</taxon>
        <taxon>Psychidae</taxon>
        <taxon>Oiketicinae</taxon>
        <taxon>Eumeta</taxon>
    </lineage>
</organism>
<comment type="caution">
    <text evidence="1">The sequence shown here is derived from an EMBL/GenBank/DDBJ whole genome shotgun (WGS) entry which is preliminary data.</text>
</comment>
<accession>A0A4C1YZN1</accession>
<sequence length="138" mass="15112">MDSRSKVVEQSSRSFIDVGRLRAGRWAAKIAARSGRPAARTWPASSNVIQLAPADGQPPRFTLASLHSCGSCRIVRPARAFVSFYGALSRSKFKSKPVALRRARIGHARPLTDRRRGQCFRPRHFSAASSKSGPCHAV</sequence>
<protein>
    <submittedName>
        <fullName evidence="1">Uncharacterized protein</fullName>
    </submittedName>
</protein>
<keyword evidence="2" id="KW-1185">Reference proteome</keyword>
<dbReference type="EMBL" id="BGZK01001538">
    <property type="protein sequence ID" value="GBP81931.1"/>
    <property type="molecule type" value="Genomic_DNA"/>
</dbReference>
<dbReference type="AlphaFoldDB" id="A0A4C1YZN1"/>
<name>A0A4C1YZN1_EUMVA</name>
<dbReference type="Proteomes" id="UP000299102">
    <property type="component" value="Unassembled WGS sequence"/>
</dbReference>
<evidence type="ECO:0000313" key="1">
    <source>
        <dbReference type="EMBL" id="GBP81931.1"/>
    </source>
</evidence>
<evidence type="ECO:0000313" key="2">
    <source>
        <dbReference type="Proteomes" id="UP000299102"/>
    </source>
</evidence>
<reference evidence="1 2" key="1">
    <citation type="journal article" date="2019" name="Commun. Biol.">
        <title>The bagworm genome reveals a unique fibroin gene that provides high tensile strength.</title>
        <authorList>
            <person name="Kono N."/>
            <person name="Nakamura H."/>
            <person name="Ohtoshi R."/>
            <person name="Tomita M."/>
            <person name="Numata K."/>
            <person name="Arakawa K."/>
        </authorList>
    </citation>
    <scope>NUCLEOTIDE SEQUENCE [LARGE SCALE GENOMIC DNA]</scope>
</reference>
<gene>
    <name evidence="1" type="ORF">EVAR_89039_1</name>
</gene>